<evidence type="ECO:0000256" key="1">
    <source>
        <dbReference type="SAM" id="MobiDB-lite"/>
    </source>
</evidence>
<evidence type="ECO:0008006" key="4">
    <source>
        <dbReference type="Google" id="ProtNLM"/>
    </source>
</evidence>
<organism evidence="2 3">
    <name type="scientific">Neobacillus ginsengisoli</name>
    <dbReference type="NCBI Taxonomy" id="904295"/>
    <lineage>
        <taxon>Bacteria</taxon>
        <taxon>Bacillati</taxon>
        <taxon>Bacillota</taxon>
        <taxon>Bacilli</taxon>
        <taxon>Bacillales</taxon>
        <taxon>Bacillaceae</taxon>
        <taxon>Neobacillus</taxon>
    </lineage>
</organism>
<gene>
    <name evidence="2" type="ORF">J2S10_001347</name>
</gene>
<dbReference type="RefSeq" id="WP_307405720.1">
    <property type="nucleotide sequence ID" value="NZ_JAUSTW010000002.1"/>
</dbReference>
<dbReference type="InterPro" id="IPR025439">
    <property type="entry name" value="Spore_coat_CotO"/>
</dbReference>
<dbReference type="Pfam" id="PF14153">
    <property type="entry name" value="Spore_coat_CotO"/>
    <property type="match status" value="1"/>
</dbReference>
<evidence type="ECO:0000313" key="2">
    <source>
        <dbReference type="EMBL" id="MDQ0198206.1"/>
    </source>
</evidence>
<evidence type="ECO:0000313" key="3">
    <source>
        <dbReference type="Proteomes" id="UP001224122"/>
    </source>
</evidence>
<feature type="compositionally biased region" description="Basic and acidic residues" evidence="1">
    <location>
        <begin position="32"/>
        <end position="58"/>
    </location>
</feature>
<reference evidence="2 3" key="1">
    <citation type="submission" date="2023-07" db="EMBL/GenBank/DDBJ databases">
        <title>Genomic Encyclopedia of Type Strains, Phase IV (KMG-IV): sequencing the most valuable type-strain genomes for metagenomic binning, comparative biology and taxonomic classification.</title>
        <authorList>
            <person name="Goeker M."/>
        </authorList>
    </citation>
    <scope>NUCLEOTIDE SEQUENCE [LARGE SCALE GENOMIC DNA]</scope>
    <source>
        <strain evidence="2 3">DSM 27594</strain>
    </source>
</reference>
<dbReference type="EMBL" id="JAUSTW010000002">
    <property type="protein sequence ID" value="MDQ0198206.1"/>
    <property type="molecule type" value="Genomic_DNA"/>
</dbReference>
<proteinExistence type="predicted"/>
<keyword evidence="3" id="KW-1185">Reference proteome</keyword>
<dbReference type="Proteomes" id="UP001224122">
    <property type="component" value="Unassembled WGS sequence"/>
</dbReference>
<comment type="caution">
    <text evidence="2">The sequence shown here is derived from an EMBL/GenBank/DDBJ whole genome shotgun (WGS) entry which is preliminary data.</text>
</comment>
<protein>
    <recommendedName>
        <fullName evidence="4">Spore coat protein CotO</fullName>
    </recommendedName>
</protein>
<feature type="region of interest" description="Disordered" evidence="1">
    <location>
        <begin position="32"/>
        <end position="85"/>
    </location>
</feature>
<accession>A0ABT9XRT5</accession>
<sequence length="167" mass="19681">MSSKKSRGPLLYIYQPFTRTPSQNMQDIYSTKREKEQLKEEQQPVEKIEKEVSRKETELVQESIPIEVSKSEKKQTSSSQNGERHQFTFNRVKSFKEMDINERLEYLLNFPKVLPPVPCVFYAAEKSYQGYLVEYQDDLVTIKFHDQTTETIPIHDLKDVIMIGIKK</sequence>
<name>A0ABT9XRT5_9BACI</name>